<reference evidence="2 3" key="1">
    <citation type="submission" date="2019-09" db="EMBL/GenBank/DDBJ databases">
        <title>The complete genome of Methanoplanus sp. FWC-SCC4.</title>
        <authorList>
            <person name="Chen S.-C."/>
            <person name="Zhou Y.-Z."/>
            <person name="Lai M.-C."/>
        </authorList>
    </citation>
    <scope>NUCLEOTIDE SEQUENCE [LARGE SCALE GENOMIC DNA]</scope>
    <source>
        <strain evidence="2 3">FWC-SCC4</strain>
    </source>
</reference>
<keyword evidence="3" id="KW-1185">Reference proteome</keyword>
<keyword evidence="1" id="KW-1133">Transmembrane helix</keyword>
<gene>
    <name evidence="2" type="ORF">F1737_11460</name>
</gene>
<protein>
    <submittedName>
        <fullName evidence="2">Metal-dependent hydrolase</fullName>
    </submittedName>
</protein>
<evidence type="ECO:0000256" key="1">
    <source>
        <dbReference type="SAM" id="Phobius"/>
    </source>
</evidence>
<keyword evidence="1" id="KW-0472">Membrane</keyword>
<feature type="transmembrane region" description="Helical" evidence="1">
    <location>
        <begin position="193"/>
        <end position="215"/>
    </location>
</feature>
<sequence length="242" mass="26555">MRGDQHAYFSLLSGVIVFSPMILAPDAGVIALLFAGIFIGSLAPDADAADSAIMHGLSGGRGAGRMIRRPTVLFLPLFGYTIRYLIYYPVSAVTWVLTLGRVKPRHRGLLHSFFGVIITTLLVISYLWALFSFGFGMNLINHILILAFGFFCGCVMHLVEDSCTHSGVFWLYPFSKRKVSGTVVPKSKRNHMFGLILCAGVILSLSWDTIIYAGYQISKAAPFLIFLVSWTLILSLSGAHTD</sequence>
<dbReference type="KEGG" id="mefw:F1737_11460"/>
<dbReference type="AlphaFoldDB" id="A0AA97I414"/>
<name>A0AA97I414_9EURY</name>
<proteinExistence type="predicted"/>
<dbReference type="EMBL" id="CP043875">
    <property type="protein sequence ID" value="WOF17248.1"/>
    <property type="molecule type" value="Genomic_DNA"/>
</dbReference>
<dbReference type="InterPro" id="IPR007404">
    <property type="entry name" value="YdjM-like"/>
</dbReference>
<evidence type="ECO:0000313" key="3">
    <source>
        <dbReference type="Proteomes" id="UP001301797"/>
    </source>
</evidence>
<dbReference type="Pfam" id="PF04307">
    <property type="entry name" value="YdjM"/>
    <property type="match status" value="1"/>
</dbReference>
<feature type="transmembrane region" description="Helical" evidence="1">
    <location>
        <begin position="109"/>
        <end position="131"/>
    </location>
</feature>
<feature type="transmembrane region" description="Helical" evidence="1">
    <location>
        <begin position="143"/>
        <end position="172"/>
    </location>
</feature>
<feature type="transmembrane region" description="Helical" evidence="1">
    <location>
        <begin position="73"/>
        <end position="97"/>
    </location>
</feature>
<feature type="transmembrane region" description="Helical" evidence="1">
    <location>
        <begin position="221"/>
        <end position="239"/>
    </location>
</feature>
<feature type="transmembrane region" description="Helical" evidence="1">
    <location>
        <begin position="7"/>
        <end position="39"/>
    </location>
</feature>
<accession>A0AA97I414</accession>
<dbReference type="Proteomes" id="UP001301797">
    <property type="component" value="Chromosome"/>
</dbReference>
<keyword evidence="2" id="KW-0378">Hydrolase</keyword>
<organism evidence="2 3">
    <name type="scientific">Methanochimaera problematica</name>
    <dbReference type="NCBI Taxonomy" id="2609417"/>
    <lineage>
        <taxon>Archaea</taxon>
        <taxon>Methanobacteriati</taxon>
        <taxon>Methanobacteriota</taxon>
        <taxon>Stenosarchaea group</taxon>
        <taxon>Methanomicrobia</taxon>
        <taxon>Methanomicrobiales</taxon>
        <taxon>Methanomicrobiaceae</taxon>
        <taxon>Methanochimaera</taxon>
    </lineage>
</organism>
<dbReference type="RefSeq" id="WP_317136712.1">
    <property type="nucleotide sequence ID" value="NZ_CP043875.1"/>
</dbReference>
<keyword evidence="1" id="KW-0812">Transmembrane</keyword>
<dbReference type="GeneID" id="85230796"/>
<evidence type="ECO:0000313" key="2">
    <source>
        <dbReference type="EMBL" id="WOF17248.1"/>
    </source>
</evidence>
<dbReference type="GO" id="GO:0016787">
    <property type="term" value="F:hydrolase activity"/>
    <property type="evidence" value="ECO:0007669"/>
    <property type="project" value="UniProtKB-KW"/>
</dbReference>